<dbReference type="AlphaFoldDB" id="X1AYI6"/>
<gene>
    <name evidence="1" type="ORF">S01H4_06419</name>
</gene>
<accession>X1AYI6</accession>
<dbReference type="GO" id="GO:0008381">
    <property type="term" value="F:mechanosensitive monoatomic ion channel activity"/>
    <property type="evidence" value="ECO:0007669"/>
    <property type="project" value="InterPro"/>
</dbReference>
<reference evidence="1" key="1">
    <citation type="journal article" date="2014" name="Front. Microbiol.">
        <title>High frequency of phylogenetically diverse reductive dehalogenase-homologous genes in deep subseafloor sedimentary metagenomes.</title>
        <authorList>
            <person name="Kawai M."/>
            <person name="Futagami T."/>
            <person name="Toyoda A."/>
            <person name="Takaki Y."/>
            <person name="Nishi S."/>
            <person name="Hori S."/>
            <person name="Arai W."/>
            <person name="Tsubouchi T."/>
            <person name="Morono Y."/>
            <person name="Uchiyama I."/>
            <person name="Ito T."/>
            <person name="Fujiyama A."/>
            <person name="Inagaki F."/>
            <person name="Takami H."/>
        </authorList>
    </citation>
    <scope>NUCLEOTIDE SEQUENCE</scope>
    <source>
        <strain evidence="1">Expedition CK06-06</strain>
    </source>
</reference>
<dbReference type="GO" id="GO:0005886">
    <property type="term" value="C:plasma membrane"/>
    <property type="evidence" value="ECO:0007669"/>
    <property type="project" value="TreeGrafter"/>
</dbReference>
<organism evidence="1">
    <name type="scientific">marine sediment metagenome</name>
    <dbReference type="NCBI Taxonomy" id="412755"/>
    <lineage>
        <taxon>unclassified sequences</taxon>
        <taxon>metagenomes</taxon>
        <taxon>ecological metagenomes</taxon>
    </lineage>
</organism>
<dbReference type="PANTHER" id="PTHR30414">
    <property type="entry name" value="MINICONDUCTANCE MECHANOSENSITIVE CHANNEL YBDG"/>
    <property type="match status" value="1"/>
</dbReference>
<dbReference type="InterPro" id="IPR030192">
    <property type="entry name" value="YbdG"/>
</dbReference>
<sequence length="70" mass="8242">MTSMVRQLQPTEKGLPLQIYVFSNDKRWVEYEKIQSDIFDHILAVAPEFDLRVFQNPSGYDVVKLLEQNL</sequence>
<dbReference type="EMBL" id="BART01001977">
    <property type="protein sequence ID" value="GAG74237.1"/>
    <property type="molecule type" value="Genomic_DNA"/>
</dbReference>
<dbReference type="GO" id="GO:0071470">
    <property type="term" value="P:cellular response to osmotic stress"/>
    <property type="evidence" value="ECO:0007669"/>
    <property type="project" value="InterPro"/>
</dbReference>
<proteinExistence type="predicted"/>
<protein>
    <submittedName>
        <fullName evidence="1">Uncharacterized protein</fullName>
    </submittedName>
</protein>
<dbReference type="PANTHER" id="PTHR30414:SF0">
    <property type="entry name" value="MINICONDUCTANCE MECHANOSENSITIVE CHANNEL YBDG"/>
    <property type="match status" value="1"/>
</dbReference>
<comment type="caution">
    <text evidence="1">The sequence shown here is derived from an EMBL/GenBank/DDBJ whole genome shotgun (WGS) entry which is preliminary data.</text>
</comment>
<name>X1AYI6_9ZZZZ</name>
<evidence type="ECO:0000313" key="1">
    <source>
        <dbReference type="EMBL" id="GAG74237.1"/>
    </source>
</evidence>